<evidence type="ECO:0000313" key="7">
    <source>
        <dbReference type="EMBL" id="MYL99005.1"/>
    </source>
</evidence>
<sequence length="184" mass="19754">MNLLASSGQLRAGFMRWLLVCVPLIVLLGFLSGRTAQSGPENPWFAELVKPAAYPPPATFGIVWTLLYIMLGVALALVLAARGARGRGLAVGTFAVQFALNLAWSPLFFGAHLMSVALVVIVAMLLAASATTVLFWRIRPMAGALLLPYLVWLAFAAYLNFAFLSANPGMDGVQRSGAVERFEI</sequence>
<dbReference type="GO" id="GO:0033013">
    <property type="term" value="P:tetrapyrrole metabolic process"/>
    <property type="evidence" value="ECO:0007669"/>
    <property type="project" value="UniProtKB-ARBA"/>
</dbReference>
<dbReference type="FunFam" id="1.20.1260.100:FF:000001">
    <property type="entry name" value="translocator protein 2"/>
    <property type="match status" value="1"/>
</dbReference>
<accession>A0A7X4GIL0</accession>
<name>A0A7X4GIL0_9SPHN</name>
<proteinExistence type="inferred from homology"/>
<evidence type="ECO:0000256" key="5">
    <source>
        <dbReference type="ARBA" id="ARBA00023136"/>
    </source>
</evidence>
<dbReference type="Pfam" id="PF03073">
    <property type="entry name" value="TspO_MBR"/>
    <property type="match status" value="1"/>
</dbReference>
<evidence type="ECO:0000256" key="4">
    <source>
        <dbReference type="ARBA" id="ARBA00022989"/>
    </source>
</evidence>
<organism evidence="7 8">
    <name type="scientific">Novosphingobium silvae</name>
    <dbReference type="NCBI Taxonomy" id="2692619"/>
    <lineage>
        <taxon>Bacteria</taxon>
        <taxon>Pseudomonadati</taxon>
        <taxon>Pseudomonadota</taxon>
        <taxon>Alphaproteobacteria</taxon>
        <taxon>Sphingomonadales</taxon>
        <taxon>Sphingomonadaceae</taxon>
        <taxon>Novosphingobium</taxon>
    </lineage>
</organism>
<keyword evidence="8" id="KW-1185">Reference proteome</keyword>
<dbReference type="PANTHER" id="PTHR10057:SF0">
    <property type="entry name" value="TRANSLOCATOR PROTEIN"/>
    <property type="match status" value="1"/>
</dbReference>
<dbReference type="GO" id="GO:0016020">
    <property type="term" value="C:membrane"/>
    <property type="evidence" value="ECO:0007669"/>
    <property type="project" value="UniProtKB-SubCell"/>
</dbReference>
<feature type="transmembrane region" description="Helical" evidence="6">
    <location>
        <begin position="88"/>
        <end position="107"/>
    </location>
</feature>
<gene>
    <name evidence="7" type="ORF">GR702_14655</name>
</gene>
<comment type="similarity">
    <text evidence="2">Belongs to the TspO/BZRP family.</text>
</comment>
<evidence type="ECO:0000256" key="6">
    <source>
        <dbReference type="SAM" id="Phobius"/>
    </source>
</evidence>
<dbReference type="InterPro" id="IPR038330">
    <property type="entry name" value="TspO/MBR-related_sf"/>
</dbReference>
<dbReference type="RefSeq" id="WP_160986633.1">
    <property type="nucleotide sequence ID" value="NZ_WVTD01000011.1"/>
</dbReference>
<dbReference type="PIRSF" id="PIRSF005859">
    <property type="entry name" value="PBR"/>
    <property type="match status" value="1"/>
</dbReference>
<keyword evidence="4 6" id="KW-1133">Transmembrane helix</keyword>
<dbReference type="EMBL" id="WVTD01000011">
    <property type="protein sequence ID" value="MYL99005.1"/>
    <property type="molecule type" value="Genomic_DNA"/>
</dbReference>
<evidence type="ECO:0000256" key="1">
    <source>
        <dbReference type="ARBA" id="ARBA00004141"/>
    </source>
</evidence>
<evidence type="ECO:0000313" key="8">
    <source>
        <dbReference type="Proteomes" id="UP000465810"/>
    </source>
</evidence>
<comment type="caution">
    <text evidence="7">The sequence shown here is derived from an EMBL/GenBank/DDBJ whole genome shotgun (WGS) entry which is preliminary data.</text>
</comment>
<feature type="transmembrane region" description="Helical" evidence="6">
    <location>
        <begin position="143"/>
        <end position="163"/>
    </location>
</feature>
<dbReference type="AlphaFoldDB" id="A0A7X4GIL0"/>
<dbReference type="InterPro" id="IPR004307">
    <property type="entry name" value="TspO_MBR"/>
</dbReference>
<dbReference type="CDD" id="cd15904">
    <property type="entry name" value="TSPO_MBR"/>
    <property type="match status" value="1"/>
</dbReference>
<protein>
    <submittedName>
        <fullName evidence="7">Tryptophan-rich sensory protein</fullName>
    </submittedName>
</protein>
<dbReference type="Gene3D" id="1.20.1260.100">
    <property type="entry name" value="TspO/MBR protein"/>
    <property type="match status" value="1"/>
</dbReference>
<evidence type="ECO:0000256" key="2">
    <source>
        <dbReference type="ARBA" id="ARBA00007524"/>
    </source>
</evidence>
<feature type="transmembrane region" description="Helical" evidence="6">
    <location>
        <begin position="60"/>
        <end position="81"/>
    </location>
</feature>
<feature type="transmembrane region" description="Helical" evidence="6">
    <location>
        <begin position="113"/>
        <end position="136"/>
    </location>
</feature>
<evidence type="ECO:0000256" key="3">
    <source>
        <dbReference type="ARBA" id="ARBA00022692"/>
    </source>
</evidence>
<keyword evidence="5 6" id="KW-0472">Membrane</keyword>
<dbReference type="Proteomes" id="UP000465810">
    <property type="component" value="Unassembled WGS sequence"/>
</dbReference>
<dbReference type="PANTHER" id="PTHR10057">
    <property type="entry name" value="PERIPHERAL-TYPE BENZODIAZEPINE RECEPTOR"/>
    <property type="match status" value="1"/>
</dbReference>
<keyword evidence="3 6" id="KW-0812">Transmembrane</keyword>
<reference evidence="7 8" key="1">
    <citation type="submission" date="2019-12" db="EMBL/GenBank/DDBJ databases">
        <authorList>
            <person name="Feng G."/>
            <person name="Zhu H."/>
        </authorList>
    </citation>
    <scope>NUCLEOTIDE SEQUENCE [LARGE SCALE GENOMIC DNA]</scope>
    <source>
        <strain evidence="7 8">FGD1</strain>
    </source>
</reference>
<comment type="subcellular location">
    <subcellularLocation>
        <location evidence="1">Membrane</location>
        <topology evidence="1">Multi-pass membrane protein</topology>
    </subcellularLocation>
</comment>